<gene>
    <name evidence="1" type="ORF">FA15DRAFT_671891</name>
</gene>
<evidence type="ECO:0000313" key="1">
    <source>
        <dbReference type="EMBL" id="TFK22083.1"/>
    </source>
</evidence>
<keyword evidence="2" id="KW-1185">Reference proteome</keyword>
<accession>A0A5C3KQI5</accession>
<organism evidence="1 2">
    <name type="scientific">Coprinopsis marcescibilis</name>
    <name type="common">Agaric fungus</name>
    <name type="synonym">Psathyrella marcescibilis</name>
    <dbReference type="NCBI Taxonomy" id="230819"/>
    <lineage>
        <taxon>Eukaryota</taxon>
        <taxon>Fungi</taxon>
        <taxon>Dikarya</taxon>
        <taxon>Basidiomycota</taxon>
        <taxon>Agaricomycotina</taxon>
        <taxon>Agaricomycetes</taxon>
        <taxon>Agaricomycetidae</taxon>
        <taxon>Agaricales</taxon>
        <taxon>Agaricineae</taxon>
        <taxon>Psathyrellaceae</taxon>
        <taxon>Coprinopsis</taxon>
    </lineage>
</organism>
<evidence type="ECO:0000313" key="2">
    <source>
        <dbReference type="Proteomes" id="UP000307440"/>
    </source>
</evidence>
<dbReference type="EMBL" id="ML210250">
    <property type="protein sequence ID" value="TFK22083.1"/>
    <property type="molecule type" value="Genomic_DNA"/>
</dbReference>
<protein>
    <submittedName>
        <fullName evidence="1">Uncharacterized protein</fullName>
    </submittedName>
</protein>
<sequence length="53" mass="5799">MLYFGLKAQIGVGRDGAVSSGLESSKCQVCSGIELDSGLETDWLLQIFRENYL</sequence>
<reference evidence="1 2" key="1">
    <citation type="journal article" date="2019" name="Nat. Ecol. Evol.">
        <title>Megaphylogeny resolves global patterns of mushroom evolution.</title>
        <authorList>
            <person name="Varga T."/>
            <person name="Krizsan K."/>
            <person name="Foldi C."/>
            <person name="Dima B."/>
            <person name="Sanchez-Garcia M."/>
            <person name="Sanchez-Ramirez S."/>
            <person name="Szollosi G.J."/>
            <person name="Szarkandi J.G."/>
            <person name="Papp V."/>
            <person name="Albert L."/>
            <person name="Andreopoulos W."/>
            <person name="Angelini C."/>
            <person name="Antonin V."/>
            <person name="Barry K.W."/>
            <person name="Bougher N.L."/>
            <person name="Buchanan P."/>
            <person name="Buyck B."/>
            <person name="Bense V."/>
            <person name="Catcheside P."/>
            <person name="Chovatia M."/>
            <person name="Cooper J."/>
            <person name="Damon W."/>
            <person name="Desjardin D."/>
            <person name="Finy P."/>
            <person name="Geml J."/>
            <person name="Haridas S."/>
            <person name="Hughes K."/>
            <person name="Justo A."/>
            <person name="Karasinski D."/>
            <person name="Kautmanova I."/>
            <person name="Kiss B."/>
            <person name="Kocsube S."/>
            <person name="Kotiranta H."/>
            <person name="LaButti K.M."/>
            <person name="Lechner B.E."/>
            <person name="Liimatainen K."/>
            <person name="Lipzen A."/>
            <person name="Lukacs Z."/>
            <person name="Mihaltcheva S."/>
            <person name="Morgado L.N."/>
            <person name="Niskanen T."/>
            <person name="Noordeloos M.E."/>
            <person name="Ohm R.A."/>
            <person name="Ortiz-Santana B."/>
            <person name="Ovrebo C."/>
            <person name="Racz N."/>
            <person name="Riley R."/>
            <person name="Savchenko A."/>
            <person name="Shiryaev A."/>
            <person name="Soop K."/>
            <person name="Spirin V."/>
            <person name="Szebenyi C."/>
            <person name="Tomsovsky M."/>
            <person name="Tulloss R.E."/>
            <person name="Uehling J."/>
            <person name="Grigoriev I.V."/>
            <person name="Vagvolgyi C."/>
            <person name="Papp T."/>
            <person name="Martin F.M."/>
            <person name="Miettinen O."/>
            <person name="Hibbett D.S."/>
            <person name="Nagy L.G."/>
        </authorList>
    </citation>
    <scope>NUCLEOTIDE SEQUENCE [LARGE SCALE GENOMIC DNA]</scope>
    <source>
        <strain evidence="1 2">CBS 121175</strain>
    </source>
</reference>
<dbReference type="Proteomes" id="UP000307440">
    <property type="component" value="Unassembled WGS sequence"/>
</dbReference>
<name>A0A5C3KQI5_COPMA</name>
<dbReference type="AlphaFoldDB" id="A0A5C3KQI5"/>
<proteinExistence type="predicted"/>